<dbReference type="AlphaFoldDB" id="A0A4U7N7V9"/>
<dbReference type="RefSeq" id="WP_138014721.1">
    <property type="nucleotide sequence ID" value="NZ_SULI01000002.1"/>
</dbReference>
<comment type="caution">
    <text evidence="1">The sequence shown here is derived from an EMBL/GenBank/DDBJ whole genome shotgun (WGS) entry which is preliminary data.</text>
</comment>
<evidence type="ECO:0000313" key="2">
    <source>
        <dbReference type="Proteomes" id="UP000306575"/>
    </source>
</evidence>
<evidence type="ECO:0000313" key="1">
    <source>
        <dbReference type="EMBL" id="TKZ22009.1"/>
    </source>
</evidence>
<dbReference type="EMBL" id="SULI01000002">
    <property type="protein sequence ID" value="TKZ22009.1"/>
    <property type="molecule type" value="Genomic_DNA"/>
</dbReference>
<dbReference type="Proteomes" id="UP000306575">
    <property type="component" value="Unassembled WGS sequence"/>
</dbReference>
<dbReference type="OrthoDB" id="7772846at2"/>
<proteinExistence type="predicted"/>
<name>A0A4U7N7V9_9RHOB</name>
<reference evidence="1 2" key="1">
    <citation type="submission" date="2019-04" db="EMBL/GenBank/DDBJ databases">
        <title>Genome sequence of Pelagicola litoralis CL-ES2.</title>
        <authorList>
            <person name="Cao J."/>
        </authorList>
    </citation>
    <scope>NUCLEOTIDE SEQUENCE [LARGE SCALE GENOMIC DNA]</scope>
    <source>
        <strain evidence="1 2">CL-ES2</strain>
    </source>
</reference>
<sequence length="126" mass="13900">MSDWTLTKNRLFEGIWEGGLTRDGGAGDTPPKIDVTFLGNAVGGVQFKEDVANDRWVMRIPIPTEAIADGVQTFLIADSVTGTLLDKITLISGEVLADDIRAELDLLRAELDLLKRAFRRHCIETM</sequence>
<keyword evidence="2" id="KW-1185">Reference proteome</keyword>
<organism evidence="1 2">
    <name type="scientific">Shimia litoralis</name>
    <dbReference type="NCBI Taxonomy" id="420403"/>
    <lineage>
        <taxon>Bacteria</taxon>
        <taxon>Pseudomonadati</taxon>
        <taxon>Pseudomonadota</taxon>
        <taxon>Alphaproteobacteria</taxon>
        <taxon>Rhodobacterales</taxon>
        <taxon>Roseobacteraceae</taxon>
    </lineage>
</organism>
<gene>
    <name evidence="1" type="ORF">FAP39_02075</name>
</gene>
<accession>A0A4U7N7V9</accession>
<protein>
    <submittedName>
        <fullName evidence="1">Uncharacterized protein</fullName>
    </submittedName>
</protein>